<dbReference type="AlphaFoldDB" id="A0A6H9WGN4"/>
<keyword evidence="1" id="KW-0812">Transmembrane</keyword>
<keyword evidence="1" id="KW-1133">Transmembrane helix</keyword>
<feature type="transmembrane region" description="Helical" evidence="1">
    <location>
        <begin position="113"/>
        <end position="133"/>
    </location>
</feature>
<dbReference type="RefSeq" id="WP_158029927.1">
    <property type="nucleotide sequence ID" value="NZ_BMHG01000002.1"/>
</dbReference>
<keyword evidence="1" id="KW-0472">Membrane</keyword>
<organism evidence="2 3">
    <name type="scientific">Pseudoclavibacter endophyticus</name>
    <dbReference type="NCBI Taxonomy" id="1778590"/>
    <lineage>
        <taxon>Bacteria</taxon>
        <taxon>Bacillati</taxon>
        <taxon>Actinomycetota</taxon>
        <taxon>Actinomycetes</taxon>
        <taxon>Micrococcales</taxon>
        <taxon>Microbacteriaceae</taxon>
        <taxon>Pseudoclavibacter</taxon>
    </lineage>
</organism>
<evidence type="ECO:0000313" key="2">
    <source>
        <dbReference type="EMBL" id="KAB1646761.1"/>
    </source>
</evidence>
<name>A0A6H9WGN4_9MICO</name>
<feature type="transmembrane region" description="Helical" evidence="1">
    <location>
        <begin position="187"/>
        <end position="210"/>
    </location>
</feature>
<evidence type="ECO:0000313" key="3">
    <source>
        <dbReference type="Proteomes" id="UP000431744"/>
    </source>
</evidence>
<feature type="transmembrane region" description="Helical" evidence="1">
    <location>
        <begin position="230"/>
        <end position="252"/>
    </location>
</feature>
<reference evidence="2 3" key="1">
    <citation type="submission" date="2019-09" db="EMBL/GenBank/DDBJ databases">
        <title>Phylogeny of genus Pseudoclavibacter and closely related genus.</title>
        <authorList>
            <person name="Li Y."/>
        </authorList>
    </citation>
    <scope>NUCLEOTIDE SEQUENCE [LARGE SCALE GENOMIC DNA]</scope>
    <source>
        <strain evidence="2 3">EGI 60007</strain>
    </source>
</reference>
<dbReference type="Proteomes" id="UP000431744">
    <property type="component" value="Unassembled WGS sequence"/>
</dbReference>
<comment type="caution">
    <text evidence="2">The sequence shown here is derived from an EMBL/GenBank/DDBJ whole genome shotgun (WGS) entry which is preliminary data.</text>
</comment>
<feature type="transmembrane region" description="Helical" evidence="1">
    <location>
        <begin position="159"/>
        <end position="180"/>
    </location>
</feature>
<proteinExistence type="predicted"/>
<feature type="transmembrane region" description="Helical" evidence="1">
    <location>
        <begin position="72"/>
        <end position="93"/>
    </location>
</feature>
<gene>
    <name evidence="2" type="ORF">F8O04_13535</name>
</gene>
<keyword evidence="3" id="KW-1185">Reference proteome</keyword>
<accession>A0A6H9WGN4</accession>
<evidence type="ECO:0000256" key="1">
    <source>
        <dbReference type="SAM" id="Phobius"/>
    </source>
</evidence>
<feature type="transmembrane region" description="Helical" evidence="1">
    <location>
        <begin position="37"/>
        <end position="60"/>
    </location>
</feature>
<sequence>MTNATNLTDSSGSLRAERPALASRLAAVWRTDAGPTLLWMATILVIVVIGLGALFAWLPIDTGGVDIAISSVADTLAGFVIVGGVMVGCFGAVGRRESVLGGWTRRDQVEVRAVVAATTALLAALIWTILALLQPDPQPAIQAVTGAPITTREPQFSPLGALLVAVIACSGVFVPALIVALSRIHWLAVWIGGAVLLVWAVTLVSSYGILVHPMEGLDPDAAASRNTEATVSAAIALVGAAVVVVASSIGTLRAPIKRFG</sequence>
<dbReference type="EMBL" id="WBJY01000004">
    <property type="protein sequence ID" value="KAB1646761.1"/>
    <property type="molecule type" value="Genomic_DNA"/>
</dbReference>
<protein>
    <submittedName>
        <fullName evidence="2">Uncharacterized protein</fullName>
    </submittedName>
</protein>